<dbReference type="PIRSF" id="PIRSF005572">
    <property type="entry name" value="NifS"/>
    <property type="match status" value="1"/>
</dbReference>
<reference evidence="4 5" key="1">
    <citation type="journal article" date="2018" name="J. Microbiol.">
        <title>Bacillus spongiae sp. nov., isolated from sponge of Jeju Island.</title>
        <authorList>
            <person name="Lee G.E."/>
            <person name="Im W.T."/>
            <person name="Park J.S."/>
        </authorList>
    </citation>
    <scope>NUCLEOTIDE SEQUENCE [LARGE SCALE GENOMIC DNA]</scope>
    <source>
        <strain evidence="4 5">135PIL107-10</strain>
    </source>
</reference>
<name>A0ABU8H7Z7_9BACI</name>
<dbReference type="PANTHER" id="PTHR11601">
    <property type="entry name" value="CYSTEINE DESULFURYLASE FAMILY MEMBER"/>
    <property type="match status" value="1"/>
</dbReference>
<gene>
    <name evidence="4" type="ORF">WAK64_00050</name>
</gene>
<dbReference type="NCBIfam" id="NF002806">
    <property type="entry name" value="PRK02948.1"/>
    <property type="match status" value="1"/>
</dbReference>
<dbReference type="InterPro" id="IPR015422">
    <property type="entry name" value="PyrdxlP-dep_Trfase_small"/>
</dbReference>
<evidence type="ECO:0000256" key="1">
    <source>
        <dbReference type="ARBA" id="ARBA00001933"/>
    </source>
</evidence>
<accession>A0ABU8H7Z7</accession>
<dbReference type="PANTHER" id="PTHR11601:SF50">
    <property type="entry name" value="CYSTEINE DESULFURASE ISCS 2-RELATED"/>
    <property type="match status" value="1"/>
</dbReference>
<dbReference type="SUPFAM" id="SSF53383">
    <property type="entry name" value="PLP-dependent transferases"/>
    <property type="match status" value="1"/>
</dbReference>
<dbReference type="Gene3D" id="1.10.260.50">
    <property type="match status" value="1"/>
</dbReference>
<dbReference type="Gene3D" id="3.90.1150.10">
    <property type="entry name" value="Aspartate Aminotransferase, domain 1"/>
    <property type="match status" value="1"/>
</dbReference>
<keyword evidence="2" id="KW-0663">Pyridoxal phosphate</keyword>
<sequence>MIYLDNSATTKPYEEVLETFLKVSSSYFGNPSSLHSLGGNIEKLLEQARKQSASLLGVKGNEIFYTSGGTESNNLALKGVALHYQKRGKHIITSSIEHPSIKETCQQLEEHGFDITYLPVNSFGRINPDDVEAALRNDTILVSIMHVNNEVGTVQPIKRIGELLADRPRTLFHVDHVQGVGKVPLDFYECHIDLCSLSAHKFHGLKGTGLLFVKEGLKLSPLHSGGEQERRLRSGTENTGGIVSSAKALRLYLQEANEGRERLRQLNSYVRKQLSEMEGIEIHSPDENIAPHIVNFSLLGLKGEVLVHAFEENDIYISTTSACSSKQKKPSSTLLAMGKSIEKADSAVRVSLSFHNTQKEMDTFINVLRHIQMKYANVIRRAK</sequence>
<feature type="domain" description="Aminotransferase class V" evidence="3">
    <location>
        <begin position="2"/>
        <end position="364"/>
    </location>
</feature>
<dbReference type="Gene3D" id="3.40.640.10">
    <property type="entry name" value="Type I PLP-dependent aspartate aminotransferase-like (Major domain)"/>
    <property type="match status" value="1"/>
</dbReference>
<proteinExistence type="predicted"/>
<evidence type="ECO:0000259" key="3">
    <source>
        <dbReference type="Pfam" id="PF00266"/>
    </source>
</evidence>
<dbReference type="Proteomes" id="UP001312865">
    <property type="component" value="Unassembled WGS sequence"/>
</dbReference>
<dbReference type="InterPro" id="IPR015424">
    <property type="entry name" value="PyrdxlP-dep_Trfase"/>
</dbReference>
<dbReference type="InterPro" id="IPR000192">
    <property type="entry name" value="Aminotrans_V_dom"/>
</dbReference>
<protein>
    <submittedName>
        <fullName evidence="4">Cysteine desulfurase family protein</fullName>
    </submittedName>
</protein>
<organism evidence="4 5">
    <name type="scientific">Bacillus spongiae</name>
    <dbReference type="NCBI Taxonomy" id="2683610"/>
    <lineage>
        <taxon>Bacteria</taxon>
        <taxon>Bacillati</taxon>
        <taxon>Bacillota</taxon>
        <taxon>Bacilli</taxon>
        <taxon>Bacillales</taxon>
        <taxon>Bacillaceae</taxon>
        <taxon>Bacillus</taxon>
    </lineage>
</organism>
<comment type="cofactor">
    <cofactor evidence="1">
        <name>pyridoxal 5'-phosphate</name>
        <dbReference type="ChEBI" id="CHEBI:597326"/>
    </cofactor>
</comment>
<dbReference type="RefSeq" id="WP_336585273.1">
    <property type="nucleotide sequence ID" value="NZ_JBBAXC010000001.1"/>
</dbReference>
<dbReference type="Pfam" id="PF00266">
    <property type="entry name" value="Aminotran_5"/>
    <property type="match status" value="1"/>
</dbReference>
<evidence type="ECO:0000313" key="4">
    <source>
        <dbReference type="EMBL" id="MEI5905455.1"/>
    </source>
</evidence>
<keyword evidence="5" id="KW-1185">Reference proteome</keyword>
<dbReference type="EMBL" id="JBBAXC010000001">
    <property type="protein sequence ID" value="MEI5905455.1"/>
    <property type="molecule type" value="Genomic_DNA"/>
</dbReference>
<evidence type="ECO:0000313" key="5">
    <source>
        <dbReference type="Proteomes" id="UP001312865"/>
    </source>
</evidence>
<evidence type="ECO:0000256" key="2">
    <source>
        <dbReference type="ARBA" id="ARBA00022898"/>
    </source>
</evidence>
<comment type="caution">
    <text evidence="4">The sequence shown here is derived from an EMBL/GenBank/DDBJ whole genome shotgun (WGS) entry which is preliminary data.</text>
</comment>
<dbReference type="InterPro" id="IPR015421">
    <property type="entry name" value="PyrdxlP-dep_Trfase_major"/>
</dbReference>
<dbReference type="InterPro" id="IPR016454">
    <property type="entry name" value="Cysteine_dSase"/>
</dbReference>